<comment type="caution">
    <text evidence="2">The sequence shown here is derived from an EMBL/GenBank/DDBJ whole genome shotgun (WGS) entry which is preliminary data.</text>
</comment>
<evidence type="ECO:0000313" key="3">
    <source>
        <dbReference type="Proteomes" id="UP000471648"/>
    </source>
</evidence>
<evidence type="ECO:0000313" key="4">
    <source>
        <dbReference type="Proteomes" id="UP001456562"/>
    </source>
</evidence>
<keyword evidence="4" id="KW-1185">Reference proteome</keyword>
<evidence type="ECO:0000313" key="1">
    <source>
        <dbReference type="EMBL" id="MER0423315.1"/>
    </source>
</evidence>
<gene>
    <name evidence="1" type="ORF">ABR748_03730</name>
    <name evidence="2" type="ORF">G3I39_21410</name>
</gene>
<evidence type="ECO:0000313" key="2">
    <source>
        <dbReference type="EMBL" id="NEB69588.1"/>
    </source>
</evidence>
<protein>
    <submittedName>
        <fullName evidence="2">Uncharacterized protein</fullName>
    </submittedName>
</protein>
<dbReference type="Proteomes" id="UP000471648">
    <property type="component" value="Unassembled WGS sequence"/>
</dbReference>
<sequence>MNPIDNTVWDAALERLLDDVYTFARTGPRRHEDWGMDVLDVMDRSVTDPRGWRTLEWKSDKEGRESIRASYPFLSLTAEQVHAWTYPVTASAAAELLASLTQEWYYEARPVRTRADRDNVLADARSVLSRFGADADFRTSSDLARTSATPDFLADELTGGRAFTDHVMDLGLIAVSADEVGVFWSFNAN</sequence>
<dbReference type="Proteomes" id="UP001456562">
    <property type="component" value="Unassembled WGS sequence"/>
</dbReference>
<proteinExistence type="predicted"/>
<reference evidence="1 4" key="2">
    <citation type="submission" date="2024-01" db="EMBL/GenBank/DDBJ databases">
        <title>Metagenomic exploration of the rhizosphere soil microbial community and their significance in facilitating the development of wild simulated ginseng.</title>
        <authorList>
            <person name="Huang J."/>
        </authorList>
    </citation>
    <scope>NUCLEOTIDE SEQUENCE [LARGE SCALE GENOMIC DNA]</scope>
    <source>
        <strain evidence="1 4">WY141</strain>
    </source>
</reference>
<dbReference type="EMBL" id="JAAGME010000893">
    <property type="protein sequence ID" value="NEB69588.1"/>
    <property type="molecule type" value="Genomic_DNA"/>
</dbReference>
<dbReference type="EMBL" id="JBEJUE010000002">
    <property type="protein sequence ID" value="MER0423315.1"/>
    <property type="molecule type" value="Genomic_DNA"/>
</dbReference>
<accession>A0A6N9VE79</accession>
<organism evidence="2 3">
    <name type="scientific">Streptomyces microflavus</name>
    <name type="common">Streptomyces lipmanii</name>
    <dbReference type="NCBI Taxonomy" id="1919"/>
    <lineage>
        <taxon>Bacteria</taxon>
        <taxon>Bacillati</taxon>
        <taxon>Actinomycetota</taxon>
        <taxon>Actinomycetes</taxon>
        <taxon>Kitasatosporales</taxon>
        <taxon>Streptomycetaceae</taxon>
        <taxon>Streptomyces</taxon>
    </lineage>
</organism>
<dbReference type="RefSeq" id="WP_099130165.1">
    <property type="nucleotide sequence ID" value="NZ_JAAGME010000893.1"/>
</dbReference>
<name>A0A6N9VE79_STRMI</name>
<reference evidence="2 3" key="1">
    <citation type="submission" date="2020-01" db="EMBL/GenBank/DDBJ databases">
        <title>Insect and environment-associated Actinomycetes.</title>
        <authorList>
            <person name="Currrie C."/>
            <person name="Chevrette M."/>
            <person name="Carlson C."/>
            <person name="Stubbendieck R."/>
            <person name="Wendt-Pienkowski E."/>
        </authorList>
    </citation>
    <scope>NUCLEOTIDE SEQUENCE [LARGE SCALE GENOMIC DNA]</scope>
    <source>
        <strain evidence="2 3">SID14438</strain>
    </source>
</reference>
<dbReference type="AlphaFoldDB" id="A0A6N9VE79"/>